<dbReference type="Gene3D" id="1.25.40.10">
    <property type="entry name" value="Tetratricopeptide repeat domain"/>
    <property type="match status" value="4"/>
</dbReference>
<feature type="repeat" description="PPR" evidence="4">
    <location>
        <begin position="183"/>
        <end position="217"/>
    </location>
</feature>
<name>A0A813CIR3_9DINO</name>
<feature type="repeat" description="PPR" evidence="4">
    <location>
        <begin position="324"/>
        <end position="359"/>
    </location>
</feature>
<comment type="similarity">
    <text evidence="1">Belongs to the TRIAP1/MDM35 family.</text>
</comment>
<evidence type="ECO:0000313" key="8">
    <source>
        <dbReference type="Proteomes" id="UP000601435"/>
    </source>
</evidence>
<dbReference type="PANTHER" id="PTHR47447:SF17">
    <property type="entry name" value="OS12G0638900 PROTEIN"/>
    <property type="match status" value="1"/>
</dbReference>
<evidence type="ECO:0000259" key="6">
    <source>
        <dbReference type="PROSITE" id="PS50828"/>
    </source>
</evidence>
<evidence type="ECO:0000256" key="3">
    <source>
        <dbReference type="ARBA" id="ARBA00023157"/>
    </source>
</evidence>
<dbReference type="Pfam" id="PF05254">
    <property type="entry name" value="UPF0203"/>
    <property type="match status" value="1"/>
</dbReference>
<accession>A0A813CIR3</accession>
<dbReference type="SUPFAM" id="SSF160443">
    <property type="entry name" value="SMR domain-like"/>
    <property type="match status" value="1"/>
</dbReference>
<evidence type="ECO:0000256" key="2">
    <source>
        <dbReference type="ARBA" id="ARBA00022737"/>
    </source>
</evidence>
<dbReference type="Proteomes" id="UP000601435">
    <property type="component" value="Unassembled WGS sequence"/>
</dbReference>
<evidence type="ECO:0000313" key="7">
    <source>
        <dbReference type="EMBL" id="CAE7944343.1"/>
    </source>
</evidence>
<dbReference type="Gene3D" id="3.30.1370.110">
    <property type="match status" value="1"/>
</dbReference>
<protein>
    <recommendedName>
        <fullName evidence="6">Smr domain-containing protein</fullName>
    </recommendedName>
</protein>
<dbReference type="InterPro" id="IPR002885">
    <property type="entry name" value="PPR_rpt"/>
</dbReference>
<feature type="compositionally biased region" description="Basic and acidic residues" evidence="5">
    <location>
        <begin position="463"/>
        <end position="472"/>
    </location>
</feature>
<gene>
    <name evidence="7" type="ORF">SNEC2469_LOCUS35315</name>
</gene>
<dbReference type="PANTHER" id="PTHR47447">
    <property type="entry name" value="OS03G0856100 PROTEIN"/>
    <property type="match status" value="1"/>
</dbReference>
<dbReference type="EMBL" id="CAJNJA010101585">
    <property type="protein sequence ID" value="CAE7944343.1"/>
    <property type="molecule type" value="Genomic_DNA"/>
</dbReference>
<sequence>MHRRQALTKLSEVTMAVSKAATVSLWEDAVWLLEGAKQAPRMQPDMILYGAVMSACERARQWRRALAAFVEAKAQGLEPGLVATSIAITAYGRGALWEKSIEALRQLSDNDLQPNQITYNATISACERGQQSRPALALLCEMPEVAVPPDLISFNAAINACEKASDWQAALEVFMATPHGLPNEITYNTTISACHKGSHWQGALDLFCSMELRALAPNVITHSATMASCLRGDAWQKALEMYGRLPVVEREGNPILVGLMLQALGAAKAWGEAVAHIERLAKPGSRAVDALCFTAAVRTCGACGEWEWAMYLMDKMQGQGFLPDVVTATLVLSACRQSGQWQTALGILREKMPSLGVEPSNSSIKTVLAACFEANQLPAGLELLKESPLLRDSAECSRALTHVASAQVWEEALWITAHMLEHGLELSPGVQLRQVPQLAQLAVSSAPHAPPPPRPQRPPPPVRRTEDEKAVGDVEEQGQQEETQTMPSMAVKAAEPDQQEEQRELSYRLTDSGAALIDLHGLPVEVAKIAVQVALEDLLLGPPTGKSPAKELSDFIIVTGVGNNSPGGIAVVRPAVIALLREELQIRVLETRTDGPGRLRVPASELRKLRGVPKPTSLDLSRAAFQALTTPPAATATMDGSKPASETSGNAASKKGDYKEAITICQPFKDKYDKCFDVWYRQGFLRHQLNNPCDPEFEDYRACILEELAARGLRLPGSR</sequence>
<feature type="region of interest" description="Disordered" evidence="5">
    <location>
        <begin position="444"/>
        <end position="504"/>
    </location>
</feature>
<reference evidence="7" key="1">
    <citation type="submission" date="2021-02" db="EMBL/GenBank/DDBJ databases">
        <authorList>
            <person name="Dougan E. K."/>
            <person name="Rhodes N."/>
            <person name="Thang M."/>
            <person name="Chan C."/>
        </authorList>
    </citation>
    <scope>NUCLEOTIDE SEQUENCE</scope>
</reference>
<dbReference type="SMART" id="SM00463">
    <property type="entry name" value="SMR"/>
    <property type="match status" value="1"/>
</dbReference>
<evidence type="ECO:0000256" key="4">
    <source>
        <dbReference type="PROSITE-ProRule" id="PRU00708"/>
    </source>
</evidence>
<feature type="repeat" description="PPR" evidence="4">
    <location>
        <begin position="45"/>
        <end position="79"/>
    </location>
</feature>
<dbReference type="NCBIfam" id="TIGR00756">
    <property type="entry name" value="PPR"/>
    <property type="match status" value="1"/>
</dbReference>
<dbReference type="Pfam" id="PF13041">
    <property type="entry name" value="PPR_2"/>
    <property type="match status" value="1"/>
</dbReference>
<dbReference type="InterPro" id="IPR002625">
    <property type="entry name" value="Smr_dom"/>
</dbReference>
<dbReference type="PROSITE" id="PS50828">
    <property type="entry name" value="SMR"/>
    <property type="match status" value="1"/>
</dbReference>
<proteinExistence type="inferred from homology"/>
<feature type="compositionally biased region" description="Pro residues" evidence="5">
    <location>
        <begin position="448"/>
        <end position="462"/>
    </location>
</feature>
<evidence type="ECO:0000256" key="5">
    <source>
        <dbReference type="SAM" id="MobiDB-lite"/>
    </source>
</evidence>
<dbReference type="Pfam" id="PF13812">
    <property type="entry name" value="PPR_3"/>
    <property type="match status" value="2"/>
</dbReference>
<comment type="caution">
    <text evidence="7">The sequence shown here is derived from an EMBL/GenBank/DDBJ whole genome shotgun (WGS) entry which is preliminary data.</text>
</comment>
<dbReference type="InterPro" id="IPR007918">
    <property type="entry name" value="MDM35_apoptosis"/>
</dbReference>
<keyword evidence="8" id="KW-1185">Reference proteome</keyword>
<evidence type="ECO:0000256" key="1">
    <source>
        <dbReference type="ARBA" id="ARBA00006196"/>
    </source>
</evidence>
<feature type="region of interest" description="Disordered" evidence="5">
    <location>
        <begin position="631"/>
        <end position="653"/>
    </location>
</feature>
<feature type="repeat" description="PPR" evidence="4">
    <location>
        <begin position="289"/>
        <end position="323"/>
    </location>
</feature>
<organism evidence="7 8">
    <name type="scientific">Symbiodinium necroappetens</name>
    <dbReference type="NCBI Taxonomy" id="1628268"/>
    <lineage>
        <taxon>Eukaryota</taxon>
        <taxon>Sar</taxon>
        <taxon>Alveolata</taxon>
        <taxon>Dinophyceae</taxon>
        <taxon>Suessiales</taxon>
        <taxon>Symbiodiniaceae</taxon>
        <taxon>Symbiodinium</taxon>
    </lineage>
</organism>
<feature type="repeat" description="PPR" evidence="4">
    <location>
        <begin position="115"/>
        <end position="149"/>
    </location>
</feature>
<keyword evidence="2" id="KW-0677">Repeat</keyword>
<dbReference type="PROSITE" id="PS51375">
    <property type="entry name" value="PPR"/>
    <property type="match status" value="5"/>
</dbReference>
<keyword evidence="3" id="KW-1015">Disulfide bond</keyword>
<dbReference type="InterPro" id="IPR036063">
    <property type="entry name" value="Smr_dom_sf"/>
</dbReference>
<dbReference type="OrthoDB" id="428909at2759"/>
<dbReference type="InterPro" id="IPR011990">
    <property type="entry name" value="TPR-like_helical_dom_sf"/>
</dbReference>
<dbReference type="AlphaFoldDB" id="A0A813CIR3"/>
<feature type="domain" description="Smr" evidence="6">
    <location>
        <begin position="517"/>
        <end position="604"/>
    </location>
</feature>